<keyword evidence="3" id="KW-0808">Transferase</keyword>
<evidence type="ECO:0000256" key="6">
    <source>
        <dbReference type="ARBA" id="ARBA00022840"/>
    </source>
</evidence>
<dbReference type="OrthoDB" id="437733at2"/>
<evidence type="ECO:0000256" key="8">
    <source>
        <dbReference type="ARBA" id="ARBA00048679"/>
    </source>
</evidence>
<proteinExistence type="predicted"/>
<dbReference type="PROSITE" id="PS50011">
    <property type="entry name" value="PROTEIN_KINASE_DOM"/>
    <property type="match status" value="1"/>
</dbReference>
<dbReference type="Pfam" id="PF00069">
    <property type="entry name" value="Pkinase"/>
    <property type="match status" value="1"/>
</dbReference>
<evidence type="ECO:0000256" key="7">
    <source>
        <dbReference type="ARBA" id="ARBA00047899"/>
    </source>
</evidence>
<dbReference type="Pfam" id="PF05419">
    <property type="entry name" value="GUN4"/>
    <property type="match status" value="1"/>
</dbReference>
<keyword evidence="6 9" id="KW-0067">ATP-binding</keyword>
<dbReference type="PANTHER" id="PTHR24363">
    <property type="entry name" value="SERINE/THREONINE PROTEIN KINASE"/>
    <property type="match status" value="1"/>
</dbReference>
<dbReference type="PANTHER" id="PTHR24363:SF0">
    <property type="entry name" value="SERINE_THREONINE KINASE LIKE DOMAIN CONTAINING 1"/>
    <property type="match status" value="1"/>
</dbReference>
<comment type="catalytic activity">
    <reaction evidence="7">
        <text>L-threonyl-[protein] + ATP = O-phospho-L-threonyl-[protein] + ADP + H(+)</text>
        <dbReference type="Rhea" id="RHEA:46608"/>
        <dbReference type="Rhea" id="RHEA-COMP:11060"/>
        <dbReference type="Rhea" id="RHEA-COMP:11605"/>
        <dbReference type="ChEBI" id="CHEBI:15378"/>
        <dbReference type="ChEBI" id="CHEBI:30013"/>
        <dbReference type="ChEBI" id="CHEBI:30616"/>
        <dbReference type="ChEBI" id="CHEBI:61977"/>
        <dbReference type="ChEBI" id="CHEBI:456216"/>
        <dbReference type="EC" id="2.7.11.1"/>
    </reaction>
</comment>
<evidence type="ECO:0000256" key="3">
    <source>
        <dbReference type="ARBA" id="ARBA00022679"/>
    </source>
</evidence>
<evidence type="ECO:0000259" key="10">
    <source>
        <dbReference type="PROSITE" id="PS50011"/>
    </source>
</evidence>
<dbReference type="EC" id="2.7.11.1" evidence="1"/>
<keyword evidence="4 9" id="KW-0547">Nucleotide-binding</keyword>
<evidence type="ECO:0000256" key="4">
    <source>
        <dbReference type="ARBA" id="ARBA00022741"/>
    </source>
</evidence>
<keyword evidence="5 11" id="KW-0418">Kinase</keyword>
<dbReference type="InterPro" id="IPR017441">
    <property type="entry name" value="Protein_kinase_ATP_BS"/>
</dbReference>
<dbReference type="Gene3D" id="1.10.510.10">
    <property type="entry name" value="Transferase(Phosphotransferase) domain 1"/>
    <property type="match status" value="1"/>
</dbReference>
<dbReference type="AlphaFoldDB" id="A0A3N6N965"/>
<comment type="caution">
    <text evidence="11">The sequence shown here is derived from an EMBL/GenBank/DDBJ whole genome shotgun (WGS) entry which is preliminary data.</text>
</comment>
<feature type="domain" description="Protein kinase" evidence="10">
    <location>
        <begin position="33"/>
        <end position="292"/>
    </location>
</feature>
<evidence type="ECO:0000256" key="5">
    <source>
        <dbReference type="ARBA" id="ARBA00022777"/>
    </source>
</evidence>
<evidence type="ECO:0000256" key="1">
    <source>
        <dbReference type="ARBA" id="ARBA00012513"/>
    </source>
</evidence>
<dbReference type="SUPFAM" id="SSF140869">
    <property type="entry name" value="GUN4-like"/>
    <property type="match status" value="1"/>
</dbReference>
<dbReference type="SMART" id="SM00220">
    <property type="entry name" value="S_TKc"/>
    <property type="match status" value="1"/>
</dbReference>
<dbReference type="GO" id="GO:0005524">
    <property type="term" value="F:ATP binding"/>
    <property type="evidence" value="ECO:0007669"/>
    <property type="project" value="UniProtKB-UniRule"/>
</dbReference>
<dbReference type="NCBIfam" id="NF045510">
    <property type="entry name" value="4Cys_prefix_kin"/>
    <property type="match status" value="1"/>
</dbReference>
<protein>
    <recommendedName>
        <fullName evidence="1">non-specific serine/threonine protein kinase</fullName>
        <ecNumber evidence="1">2.7.11.1</ecNumber>
    </recommendedName>
</protein>
<dbReference type="CDD" id="cd16383">
    <property type="entry name" value="GUN4"/>
    <property type="match status" value="1"/>
</dbReference>
<evidence type="ECO:0000313" key="12">
    <source>
        <dbReference type="Proteomes" id="UP000269154"/>
    </source>
</evidence>
<evidence type="ECO:0000256" key="9">
    <source>
        <dbReference type="PROSITE-ProRule" id="PRU10141"/>
    </source>
</evidence>
<evidence type="ECO:0000313" key="11">
    <source>
        <dbReference type="EMBL" id="RQH45713.1"/>
    </source>
</evidence>
<feature type="binding site" evidence="9">
    <location>
        <position position="64"/>
    </location>
    <ligand>
        <name>ATP</name>
        <dbReference type="ChEBI" id="CHEBI:30616"/>
    </ligand>
</feature>
<dbReference type="GO" id="GO:0004674">
    <property type="term" value="F:protein serine/threonine kinase activity"/>
    <property type="evidence" value="ECO:0007669"/>
    <property type="project" value="UniProtKB-KW"/>
</dbReference>
<organism evidence="11 12">
    <name type="scientific">Okeania hirsuta</name>
    <dbReference type="NCBI Taxonomy" id="1458930"/>
    <lineage>
        <taxon>Bacteria</taxon>
        <taxon>Bacillati</taxon>
        <taxon>Cyanobacteriota</taxon>
        <taxon>Cyanophyceae</taxon>
        <taxon>Oscillatoriophycideae</taxon>
        <taxon>Oscillatoriales</taxon>
        <taxon>Microcoleaceae</taxon>
        <taxon>Okeania</taxon>
    </lineage>
</organism>
<dbReference type="InterPro" id="IPR037215">
    <property type="entry name" value="GUN4-like_sf"/>
</dbReference>
<dbReference type="EMBL" id="RCBY01000044">
    <property type="protein sequence ID" value="RQH45713.1"/>
    <property type="molecule type" value="Genomic_DNA"/>
</dbReference>
<dbReference type="Gene3D" id="3.30.200.20">
    <property type="entry name" value="Phosphorylase Kinase, domain 1"/>
    <property type="match status" value="1"/>
</dbReference>
<dbReference type="SUPFAM" id="SSF56112">
    <property type="entry name" value="Protein kinase-like (PK-like)"/>
    <property type="match status" value="1"/>
</dbReference>
<dbReference type="PROSITE" id="PS00107">
    <property type="entry name" value="PROTEIN_KINASE_ATP"/>
    <property type="match status" value="1"/>
</dbReference>
<evidence type="ECO:0000256" key="2">
    <source>
        <dbReference type="ARBA" id="ARBA00022527"/>
    </source>
</evidence>
<dbReference type="Gene3D" id="1.10.10.1770">
    <property type="entry name" value="Gun4-like"/>
    <property type="match status" value="1"/>
</dbReference>
<gene>
    <name evidence="11" type="ORF">D5R40_10380</name>
</gene>
<dbReference type="InterPro" id="IPR011009">
    <property type="entry name" value="Kinase-like_dom_sf"/>
</dbReference>
<dbReference type="CDD" id="cd14014">
    <property type="entry name" value="STKc_PknB_like"/>
    <property type="match status" value="1"/>
</dbReference>
<comment type="catalytic activity">
    <reaction evidence="8">
        <text>L-seryl-[protein] + ATP = O-phospho-L-seryl-[protein] + ADP + H(+)</text>
        <dbReference type="Rhea" id="RHEA:17989"/>
        <dbReference type="Rhea" id="RHEA-COMP:9863"/>
        <dbReference type="Rhea" id="RHEA-COMP:11604"/>
        <dbReference type="ChEBI" id="CHEBI:15378"/>
        <dbReference type="ChEBI" id="CHEBI:29999"/>
        <dbReference type="ChEBI" id="CHEBI:30616"/>
        <dbReference type="ChEBI" id="CHEBI:83421"/>
        <dbReference type="ChEBI" id="CHEBI:456216"/>
        <dbReference type="EC" id="2.7.11.1"/>
    </reaction>
</comment>
<dbReference type="Gene3D" id="1.25.40.620">
    <property type="match status" value="1"/>
</dbReference>
<name>A0A3N6N965_9CYAN</name>
<dbReference type="InterPro" id="IPR000719">
    <property type="entry name" value="Prot_kinase_dom"/>
</dbReference>
<sequence length="477" mass="54147">MSQCLNPECLNQNPSDTKFCQQCGSKLLLAERYRAIKIIGQGGFGRTFQAVDEFKPSQAFCVIKQFFPEVQDKQNMEKAAELFAKEAVRLEALGKHPQIPELLAFFTQDNRQYLIQEFIEGQNLQQELETVGAFNETQIWELLNDLLPVLEFIHSQKVIHRDIKPDNIIKQPISSQKKGELVLVDFGAAKFATRTALAVTGTVIGSAGYAAPEQAIGKSIFASDIYSLGVTCIHLLTQVEPFELFDVSENDWVWRDFLISPISDPLGNILDRMIVGATKKRFQSATEIMALIKPNDVDVSLPKKQVSNLVDSSSILEVNLNSERGVDYSKLCDLLATGKWREADIETAKLMLKITNRENRDKLNINSINHLPCTDLRTINQLWVKYSNGKFGFSAQKEIWENLPTQTFFLTYEKLGDRLGWHSIIGWTNHDNLIFDLEKAPYGHLPAMFAMSGNWVWFMELEKLFSAMVKRLNICQI</sequence>
<keyword evidence="2" id="KW-0723">Serine/threonine-protein kinase</keyword>
<dbReference type="Proteomes" id="UP000269154">
    <property type="component" value="Unassembled WGS sequence"/>
</dbReference>
<dbReference type="InterPro" id="IPR008629">
    <property type="entry name" value="GUN4-like"/>
</dbReference>
<dbReference type="RefSeq" id="WP_124146688.1">
    <property type="nucleotide sequence ID" value="NZ_CAWOKI010000188.1"/>
</dbReference>
<accession>A0A3N6N965</accession>
<keyword evidence="12" id="KW-1185">Reference proteome</keyword>
<reference evidence="11 12" key="1">
    <citation type="journal article" date="2018" name="ACS Chem. Biol.">
        <title>Ketoreductase domain dysfunction expands chemodiversity: malyngamide biosynthesis in the cyanobacterium Okeania hirsuta.</title>
        <authorList>
            <person name="Moss N.A."/>
            <person name="Leao T."/>
            <person name="Rankin M."/>
            <person name="McCullough T.M."/>
            <person name="Qu P."/>
            <person name="Korobeynikov A."/>
            <person name="Smith J.L."/>
            <person name="Gerwick L."/>
            <person name="Gerwick W.H."/>
        </authorList>
    </citation>
    <scope>NUCLEOTIDE SEQUENCE [LARGE SCALE GENOMIC DNA]</scope>
    <source>
        <strain evidence="11 12">PAB10Feb10-1</strain>
    </source>
</reference>